<comment type="function">
    <text evidence="6">One of the primary rRNA binding proteins, it binds specifically to the 5'-end of 16S ribosomal RNA.</text>
</comment>
<evidence type="ECO:0000313" key="7">
    <source>
        <dbReference type="EMBL" id="OGH87493.1"/>
    </source>
</evidence>
<dbReference type="PANTHER" id="PTHR10744:SF1">
    <property type="entry name" value="SMALL RIBOSOMAL SUBUNIT PROTEIN US17M"/>
    <property type="match status" value="1"/>
</dbReference>
<dbReference type="Gene3D" id="2.40.50.140">
    <property type="entry name" value="Nucleic acid-binding proteins"/>
    <property type="match status" value="1"/>
</dbReference>
<dbReference type="HAMAP" id="MF_01345_B">
    <property type="entry name" value="Ribosomal_uS17_B"/>
    <property type="match status" value="1"/>
</dbReference>
<dbReference type="SUPFAM" id="SSF50249">
    <property type="entry name" value="Nucleic acid-binding proteins"/>
    <property type="match status" value="1"/>
</dbReference>
<dbReference type="NCBIfam" id="TIGR03635">
    <property type="entry name" value="uS17_bact"/>
    <property type="match status" value="1"/>
</dbReference>
<evidence type="ECO:0000256" key="3">
    <source>
        <dbReference type="ARBA" id="ARBA00022884"/>
    </source>
</evidence>
<dbReference type="CDD" id="cd00364">
    <property type="entry name" value="Ribosomal_uS17"/>
    <property type="match status" value="1"/>
</dbReference>
<keyword evidence="3 6" id="KW-0694">RNA-binding</keyword>
<dbReference type="PRINTS" id="PR00973">
    <property type="entry name" value="RIBOSOMALS17"/>
</dbReference>
<name>A0A1F6NUU6_9BACT</name>
<accession>A0A1F6NUU6</accession>
<gene>
    <name evidence="6" type="primary">rpsQ</name>
    <name evidence="7" type="ORF">A3J93_03100</name>
</gene>
<dbReference type="GO" id="GO:0003735">
    <property type="term" value="F:structural constituent of ribosome"/>
    <property type="evidence" value="ECO:0007669"/>
    <property type="project" value="UniProtKB-UniRule"/>
</dbReference>
<keyword evidence="5 6" id="KW-0687">Ribonucleoprotein</keyword>
<dbReference type="Pfam" id="PF00366">
    <property type="entry name" value="Ribosomal_S17"/>
    <property type="match status" value="1"/>
</dbReference>
<evidence type="ECO:0000256" key="2">
    <source>
        <dbReference type="ARBA" id="ARBA00022730"/>
    </source>
</evidence>
<dbReference type="PANTHER" id="PTHR10744">
    <property type="entry name" value="40S RIBOSOMAL PROTEIN S11 FAMILY MEMBER"/>
    <property type="match status" value="1"/>
</dbReference>
<organism evidence="7 8">
    <name type="scientific">Candidatus Magasanikbacteria bacterium RIFOXYC2_FULL_42_28</name>
    <dbReference type="NCBI Taxonomy" id="1798704"/>
    <lineage>
        <taxon>Bacteria</taxon>
        <taxon>Candidatus Magasanikiibacteriota</taxon>
    </lineage>
</organism>
<dbReference type="InterPro" id="IPR019984">
    <property type="entry name" value="Ribosomal_uS17_bact/chlr"/>
</dbReference>
<proteinExistence type="inferred from homology"/>
<evidence type="ECO:0000313" key="8">
    <source>
        <dbReference type="Proteomes" id="UP000177907"/>
    </source>
</evidence>
<dbReference type="Proteomes" id="UP000177907">
    <property type="component" value="Unassembled WGS sequence"/>
</dbReference>
<evidence type="ECO:0000256" key="6">
    <source>
        <dbReference type="HAMAP-Rule" id="MF_01345"/>
    </source>
</evidence>
<comment type="similarity">
    <text evidence="1 6">Belongs to the universal ribosomal protein uS17 family.</text>
</comment>
<dbReference type="InterPro" id="IPR000266">
    <property type="entry name" value="Ribosomal_uS17"/>
</dbReference>
<evidence type="ECO:0000256" key="5">
    <source>
        <dbReference type="ARBA" id="ARBA00023274"/>
    </source>
</evidence>
<dbReference type="GO" id="GO:0022627">
    <property type="term" value="C:cytosolic small ribosomal subunit"/>
    <property type="evidence" value="ECO:0007669"/>
    <property type="project" value="UniProtKB-UniRule"/>
</dbReference>
<dbReference type="NCBIfam" id="NF004123">
    <property type="entry name" value="PRK05610.1"/>
    <property type="match status" value="1"/>
</dbReference>
<dbReference type="EMBL" id="MFQZ01000010">
    <property type="protein sequence ID" value="OGH87493.1"/>
    <property type="molecule type" value="Genomic_DNA"/>
</dbReference>
<dbReference type="GO" id="GO:0006412">
    <property type="term" value="P:translation"/>
    <property type="evidence" value="ECO:0007669"/>
    <property type="project" value="UniProtKB-UniRule"/>
</dbReference>
<protein>
    <recommendedName>
        <fullName evidence="6">Small ribosomal subunit protein uS17</fullName>
    </recommendedName>
</protein>
<dbReference type="GO" id="GO:0019843">
    <property type="term" value="F:rRNA binding"/>
    <property type="evidence" value="ECO:0007669"/>
    <property type="project" value="UniProtKB-UniRule"/>
</dbReference>
<dbReference type="AlphaFoldDB" id="A0A1F6NUU6"/>
<dbReference type="InterPro" id="IPR012340">
    <property type="entry name" value="NA-bd_OB-fold"/>
</dbReference>
<dbReference type="STRING" id="1798704.A3J93_03100"/>
<reference evidence="7 8" key="1">
    <citation type="journal article" date="2016" name="Nat. Commun.">
        <title>Thousands of microbial genomes shed light on interconnected biogeochemical processes in an aquifer system.</title>
        <authorList>
            <person name="Anantharaman K."/>
            <person name="Brown C.T."/>
            <person name="Hug L.A."/>
            <person name="Sharon I."/>
            <person name="Castelle C.J."/>
            <person name="Probst A.J."/>
            <person name="Thomas B.C."/>
            <person name="Singh A."/>
            <person name="Wilkins M.J."/>
            <person name="Karaoz U."/>
            <person name="Brodie E.L."/>
            <person name="Williams K.H."/>
            <person name="Hubbard S.S."/>
            <person name="Banfield J.F."/>
        </authorList>
    </citation>
    <scope>NUCLEOTIDE SEQUENCE [LARGE SCALE GENOMIC DNA]</scope>
</reference>
<sequence>MEQTIKTTKITRSFVGTVLSTSAQKTLVVKVDTMKMHTKYHKQYRVSRKYHAHDEKSVAKVGDVVEISACRPLSALKHWRLVRIVKSSK</sequence>
<comment type="subunit">
    <text evidence="6">Part of the 30S ribosomal subunit.</text>
</comment>
<keyword evidence="2 6" id="KW-0699">rRNA-binding</keyword>
<evidence type="ECO:0000256" key="4">
    <source>
        <dbReference type="ARBA" id="ARBA00022980"/>
    </source>
</evidence>
<keyword evidence="4 6" id="KW-0689">Ribosomal protein</keyword>
<evidence type="ECO:0000256" key="1">
    <source>
        <dbReference type="ARBA" id="ARBA00010254"/>
    </source>
</evidence>
<comment type="caution">
    <text evidence="7">The sequence shown here is derived from an EMBL/GenBank/DDBJ whole genome shotgun (WGS) entry which is preliminary data.</text>
</comment>